<proteinExistence type="predicted"/>
<evidence type="ECO:0000256" key="2">
    <source>
        <dbReference type="SAM" id="SignalP"/>
    </source>
</evidence>
<feature type="transmembrane region" description="Helical" evidence="1">
    <location>
        <begin position="266"/>
        <end position="287"/>
    </location>
</feature>
<dbReference type="VEuPathDB" id="FungiDB:VP01_756g5"/>
<reference evidence="3 4" key="1">
    <citation type="submission" date="2015-08" db="EMBL/GenBank/DDBJ databases">
        <title>Next Generation Sequencing and Analysis of the Genome of Puccinia sorghi L Schw, the Causal Agent of Maize Common Rust.</title>
        <authorList>
            <person name="Rochi L."/>
            <person name="Burguener G."/>
            <person name="Darino M."/>
            <person name="Turjanski A."/>
            <person name="Kreff E."/>
            <person name="Dieguez M.J."/>
            <person name="Sacco F."/>
        </authorList>
    </citation>
    <scope>NUCLEOTIDE SEQUENCE [LARGE SCALE GENOMIC DNA]</scope>
    <source>
        <strain evidence="3 4">RO10H11247</strain>
    </source>
</reference>
<keyword evidence="1" id="KW-0812">Transmembrane</keyword>
<feature type="transmembrane region" description="Helical" evidence="1">
    <location>
        <begin position="165"/>
        <end position="195"/>
    </location>
</feature>
<keyword evidence="1" id="KW-1133">Transmembrane helix</keyword>
<sequence length="337" mass="38181">MVHTRKIFLISILFLSNLQPWLLSVHEQNPIKEFEFCFFLLVRICFKLPSSFCLQLHQKINFSTPFKIFYSKKKSKKTVGASISSPKAFQIFTSAGNKSEKFHIAKSVSYNHWIQSAACLGKDIVSFGLKITNENPSKIKKTGGCRVSPTGGLSSASAPFYIPQLAIYILTLTITTQMGVAGLIPIMLFFFHYFFWENSMVKFISLKKKYLNIFGTTPGFQNVKSNKSPVLGGVIIFFFGLFPQHTSRKPGVPEIFKFFFFREMNLTIEFLTLEIVVVGIMIIKFVIRDPHLCTENFHNLPEQALRLPVGCGSKVGGLCVEAPIKNIQKYISQKFPN</sequence>
<comment type="caution">
    <text evidence="3">The sequence shown here is derived from an EMBL/GenBank/DDBJ whole genome shotgun (WGS) entry which is preliminary data.</text>
</comment>
<dbReference type="AlphaFoldDB" id="A0A0L6UC22"/>
<feature type="signal peptide" evidence="2">
    <location>
        <begin position="1"/>
        <end position="24"/>
    </location>
</feature>
<evidence type="ECO:0000313" key="4">
    <source>
        <dbReference type="Proteomes" id="UP000037035"/>
    </source>
</evidence>
<organism evidence="3 4">
    <name type="scientific">Puccinia sorghi</name>
    <dbReference type="NCBI Taxonomy" id="27349"/>
    <lineage>
        <taxon>Eukaryota</taxon>
        <taxon>Fungi</taxon>
        <taxon>Dikarya</taxon>
        <taxon>Basidiomycota</taxon>
        <taxon>Pucciniomycotina</taxon>
        <taxon>Pucciniomycetes</taxon>
        <taxon>Pucciniales</taxon>
        <taxon>Pucciniaceae</taxon>
        <taxon>Puccinia</taxon>
    </lineage>
</organism>
<keyword evidence="1" id="KW-0472">Membrane</keyword>
<gene>
    <name evidence="3" type="ORF">VP01_756g5</name>
</gene>
<dbReference type="Proteomes" id="UP000037035">
    <property type="component" value="Unassembled WGS sequence"/>
</dbReference>
<keyword evidence="4" id="KW-1185">Reference proteome</keyword>
<name>A0A0L6UC22_9BASI</name>
<dbReference type="EMBL" id="LAVV01013016">
    <property type="protein sequence ID" value="KNZ46088.1"/>
    <property type="molecule type" value="Genomic_DNA"/>
</dbReference>
<feature type="chain" id="PRO_5005567769" evidence="2">
    <location>
        <begin position="25"/>
        <end position="337"/>
    </location>
</feature>
<feature type="transmembrane region" description="Helical" evidence="1">
    <location>
        <begin position="230"/>
        <end position="246"/>
    </location>
</feature>
<accession>A0A0L6UC22</accession>
<evidence type="ECO:0000256" key="1">
    <source>
        <dbReference type="SAM" id="Phobius"/>
    </source>
</evidence>
<protein>
    <submittedName>
        <fullName evidence="3">Putative signal peptide protein</fullName>
    </submittedName>
</protein>
<keyword evidence="2" id="KW-0732">Signal</keyword>
<evidence type="ECO:0000313" key="3">
    <source>
        <dbReference type="EMBL" id="KNZ46088.1"/>
    </source>
</evidence>